<evidence type="ECO:0000313" key="4">
    <source>
        <dbReference type="Proteomes" id="UP001610432"/>
    </source>
</evidence>
<accession>A0ABR4L5W4</accession>
<gene>
    <name evidence="3" type="ORF">BJX67DRAFT_368612</name>
</gene>
<keyword evidence="4" id="KW-1185">Reference proteome</keyword>
<protein>
    <recommendedName>
        <fullName evidence="2">DUF7730 domain-containing protein</fullName>
    </recommendedName>
</protein>
<feature type="region of interest" description="Disordered" evidence="1">
    <location>
        <begin position="1"/>
        <end position="25"/>
    </location>
</feature>
<evidence type="ECO:0000313" key="3">
    <source>
        <dbReference type="EMBL" id="KAL2859881.1"/>
    </source>
</evidence>
<dbReference type="GeneID" id="98145720"/>
<dbReference type="Pfam" id="PF24864">
    <property type="entry name" value="DUF7730"/>
    <property type="match status" value="1"/>
</dbReference>
<evidence type="ECO:0000256" key="1">
    <source>
        <dbReference type="SAM" id="MobiDB-lite"/>
    </source>
</evidence>
<name>A0ABR4L5W4_9EURO</name>
<comment type="caution">
    <text evidence="3">The sequence shown here is derived from an EMBL/GenBank/DDBJ whole genome shotgun (WGS) entry which is preliminary data.</text>
</comment>
<dbReference type="InterPro" id="IPR056632">
    <property type="entry name" value="DUF7730"/>
</dbReference>
<dbReference type="EMBL" id="JBFXLQ010000097">
    <property type="protein sequence ID" value="KAL2859881.1"/>
    <property type="molecule type" value="Genomic_DNA"/>
</dbReference>
<dbReference type="PANTHER" id="PTHR38790">
    <property type="entry name" value="2EXR DOMAIN-CONTAINING PROTEIN-RELATED"/>
    <property type="match status" value="1"/>
</dbReference>
<reference evidence="3 4" key="1">
    <citation type="submission" date="2024-07" db="EMBL/GenBank/DDBJ databases">
        <title>Section-level genome sequencing and comparative genomics of Aspergillus sections Usti and Cavernicolus.</title>
        <authorList>
            <consortium name="Lawrence Berkeley National Laboratory"/>
            <person name="Nybo J.L."/>
            <person name="Vesth T.C."/>
            <person name="Theobald S."/>
            <person name="Frisvad J.C."/>
            <person name="Larsen T.O."/>
            <person name="Kjaerboelling I."/>
            <person name="Rothschild-Mancinelli K."/>
            <person name="Lyhne E.K."/>
            <person name="Kogle M.E."/>
            <person name="Barry K."/>
            <person name="Clum A."/>
            <person name="Na H."/>
            <person name="Ledsgaard L."/>
            <person name="Lin J."/>
            <person name="Lipzen A."/>
            <person name="Kuo A."/>
            <person name="Riley R."/>
            <person name="Mondo S."/>
            <person name="Labutti K."/>
            <person name="Haridas S."/>
            <person name="Pangalinan J."/>
            <person name="Salamov A.A."/>
            <person name="Simmons B.A."/>
            <person name="Magnuson J.K."/>
            <person name="Chen J."/>
            <person name="Drula E."/>
            <person name="Henrissat B."/>
            <person name="Wiebenga A."/>
            <person name="Lubbers R.J."/>
            <person name="Gomes A.C."/>
            <person name="Macurrencykelacurrency M.R."/>
            <person name="Stajich J."/>
            <person name="Grigoriev I.V."/>
            <person name="Mortensen U.H."/>
            <person name="De Vries R.P."/>
            <person name="Baker S.E."/>
            <person name="Andersen M.R."/>
        </authorList>
    </citation>
    <scope>NUCLEOTIDE SEQUENCE [LARGE SCALE GENOMIC DNA]</scope>
    <source>
        <strain evidence="3 4">CBS 449.75</strain>
    </source>
</reference>
<feature type="compositionally biased region" description="Basic residues" evidence="1">
    <location>
        <begin position="1"/>
        <end position="13"/>
    </location>
</feature>
<feature type="non-terminal residue" evidence="3">
    <location>
        <position position="341"/>
    </location>
</feature>
<sequence>MNSLKKWTRRITRKPPSVHDPSESLPFLDHNLSPSSTDAEFQLYLTNYGIFGRLPVEIRQQILILAFGNRTLHVDLQYCPSRTAYCEDSTTACTWQWFGCMCHREEQPVDRLQCSDPCLQDHSSSCKSTNLPIGAMGFLLACHMSYQETIATLFTTNTFRFEALELQLHLPHLIPPDYLSCITSVELIWSLVKPRATGYSHRDNLLYQLLRREGTNPSGKSKSSSTSVGVAPLHQLCRIVPGTFPRLRYLYISLHSHIAPPSNMVLIDPLDTVERMILRPIEDMIHFLNPQPKKEINIAIRQGGWEAFLRQQQRIHDGNIMLEGSSRFGPRFWKDIKHANY</sequence>
<dbReference type="Proteomes" id="UP001610432">
    <property type="component" value="Unassembled WGS sequence"/>
</dbReference>
<dbReference type="RefSeq" id="XP_070880437.1">
    <property type="nucleotide sequence ID" value="XM_071030648.1"/>
</dbReference>
<evidence type="ECO:0000259" key="2">
    <source>
        <dbReference type="Pfam" id="PF24864"/>
    </source>
</evidence>
<dbReference type="PANTHER" id="PTHR38790:SF4">
    <property type="entry name" value="2EXR DOMAIN-CONTAINING PROTEIN"/>
    <property type="match status" value="1"/>
</dbReference>
<feature type="domain" description="DUF7730" evidence="2">
    <location>
        <begin position="50"/>
        <end position="197"/>
    </location>
</feature>
<organism evidence="3 4">
    <name type="scientific">Aspergillus lucknowensis</name>
    <dbReference type="NCBI Taxonomy" id="176173"/>
    <lineage>
        <taxon>Eukaryota</taxon>
        <taxon>Fungi</taxon>
        <taxon>Dikarya</taxon>
        <taxon>Ascomycota</taxon>
        <taxon>Pezizomycotina</taxon>
        <taxon>Eurotiomycetes</taxon>
        <taxon>Eurotiomycetidae</taxon>
        <taxon>Eurotiales</taxon>
        <taxon>Aspergillaceae</taxon>
        <taxon>Aspergillus</taxon>
        <taxon>Aspergillus subgen. Nidulantes</taxon>
    </lineage>
</organism>
<proteinExistence type="predicted"/>